<sequence>MKMVNTTKNYAYKLGLGITGVVLGVALIGGLVALLFGVEALLSFEVAFLGFVSIVGGSFAGVLKRVKAQEQDSISLASRQDLDIQQSLTQDSQLAEETKESHNQAKQENSSFSTRFVLGTQMSFSLLRMLGYIIFTGLILFLLHYRLFALLWFFVGLCVALVVLVGLGMFAVKAHKYTKM</sequence>
<dbReference type="AlphaFoldDB" id="A0A4U8SY73"/>
<reference evidence="2 3" key="1">
    <citation type="journal article" date="2014" name="Genome Announc.">
        <title>Draft genome sequences of eight enterohepatic helicobacter species isolated from both laboratory and wild rodents.</title>
        <authorList>
            <person name="Sheh A."/>
            <person name="Shen Z."/>
            <person name="Fox J.G."/>
        </authorList>
    </citation>
    <scope>NUCLEOTIDE SEQUENCE [LARGE SCALE GENOMIC DNA]</scope>
    <source>
        <strain evidence="2 3">MIT 96-1001</strain>
    </source>
</reference>
<keyword evidence="3" id="KW-1185">Reference proteome</keyword>
<organism evidence="2 3">
    <name type="scientific">Helicobacter magdeburgensis</name>
    <dbReference type="NCBI Taxonomy" id="471858"/>
    <lineage>
        <taxon>Bacteria</taxon>
        <taxon>Pseudomonadati</taxon>
        <taxon>Campylobacterota</taxon>
        <taxon>Epsilonproteobacteria</taxon>
        <taxon>Campylobacterales</taxon>
        <taxon>Helicobacteraceae</taxon>
        <taxon>Helicobacter</taxon>
    </lineage>
</organism>
<name>A0A4U8SY73_9HELI</name>
<protein>
    <submittedName>
        <fullName evidence="2">Uncharacterized protein</fullName>
    </submittedName>
</protein>
<evidence type="ECO:0000256" key="1">
    <source>
        <dbReference type="SAM" id="Phobius"/>
    </source>
</evidence>
<accession>A0A4U8SY73</accession>
<feature type="transmembrane region" description="Helical" evidence="1">
    <location>
        <begin position="151"/>
        <end position="172"/>
    </location>
</feature>
<evidence type="ECO:0000313" key="3">
    <source>
        <dbReference type="Proteomes" id="UP000029921"/>
    </source>
</evidence>
<dbReference type="EMBL" id="JRPE02000009">
    <property type="protein sequence ID" value="TLD91979.1"/>
    <property type="molecule type" value="Genomic_DNA"/>
</dbReference>
<keyword evidence="1" id="KW-0472">Membrane</keyword>
<feature type="transmembrane region" description="Helical" evidence="1">
    <location>
        <begin position="125"/>
        <end position="145"/>
    </location>
</feature>
<proteinExistence type="predicted"/>
<feature type="transmembrane region" description="Helical" evidence="1">
    <location>
        <begin position="42"/>
        <end position="63"/>
    </location>
</feature>
<gene>
    <name evidence="2" type="ORF">LS74_007225</name>
</gene>
<keyword evidence="1" id="KW-0812">Transmembrane</keyword>
<keyword evidence="1" id="KW-1133">Transmembrane helix</keyword>
<feature type="transmembrane region" description="Helical" evidence="1">
    <location>
        <begin position="12"/>
        <end position="36"/>
    </location>
</feature>
<comment type="caution">
    <text evidence="2">The sequence shown here is derived from an EMBL/GenBank/DDBJ whole genome shotgun (WGS) entry which is preliminary data.</text>
</comment>
<evidence type="ECO:0000313" key="2">
    <source>
        <dbReference type="EMBL" id="TLD91979.1"/>
    </source>
</evidence>
<dbReference type="Proteomes" id="UP000029921">
    <property type="component" value="Unassembled WGS sequence"/>
</dbReference>